<dbReference type="AlphaFoldDB" id="A0A0B2AAZ7"/>
<comment type="caution">
    <text evidence="2">The sequence shown here is derived from an EMBL/GenBank/DDBJ whole genome shotgun (WGS) entry which is preliminary data.</text>
</comment>
<dbReference type="STRING" id="1348253.LK09_07480"/>
<gene>
    <name evidence="2" type="ORF">LK09_07480</name>
</gene>
<proteinExistence type="predicted"/>
<dbReference type="EMBL" id="JTDK01000006">
    <property type="protein sequence ID" value="KHK98747.1"/>
    <property type="molecule type" value="Genomic_DNA"/>
</dbReference>
<organism evidence="2 3">
    <name type="scientific">Microbacterium mangrovi</name>
    <dbReference type="NCBI Taxonomy" id="1348253"/>
    <lineage>
        <taxon>Bacteria</taxon>
        <taxon>Bacillati</taxon>
        <taxon>Actinomycetota</taxon>
        <taxon>Actinomycetes</taxon>
        <taxon>Micrococcales</taxon>
        <taxon>Microbacteriaceae</taxon>
        <taxon>Microbacterium</taxon>
    </lineage>
</organism>
<dbReference type="Proteomes" id="UP000031030">
    <property type="component" value="Unassembled WGS sequence"/>
</dbReference>
<evidence type="ECO:0000259" key="1">
    <source>
        <dbReference type="Pfam" id="PF25355"/>
    </source>
</evidence>
<sequence>MGVLYYSAAPPVVIPDRLLAHLKIVITAKLRRDERFTLSFAPSDSDAGATSTIWLGSAIPLRFEFDGDQPEALDPLVLQQLAAEANSTRGIVLRLEPASVPALAGA</sequence>
<evidence type="ECO:0000313" key="2">
    <source>
        <dbReference type="EMBL" id="KHK98747.1"/>
    </source>
</evidence>
<dbReference type="RefSeq" id="WP_039397566.1">
    <property type="nucleotide sequence ID" value="NZ_JTDK01000006.1"/>
</dbReference>
<protein>
    <recommendedName>
        <fullName evidence="1">DUF7882 domain-containing protein</fullName>
    </recommendedName>
</protein>
<evidence type="ECO:0000313" key="3">
    <source>
        <dbReference type="Proteomes" id="UP000031030"/>
    </source>
</evidence>
<keyword evidence="3" id="KW-1185">Reference proteome</keyword>
<dbReference type="OrthoDB" id="5123855at2"/>
<dbReference type="Pfam" id="PF25355">
    <property type="entry name" value="DUF7882"/>
    <property type="match status" value="1"/>
</dbReference>
<dbReference type="InterPro" id="IPR057204">
    <property type="entry name" value="DUF7882"/>
</dbReference>
<feature type="domain" description="DUF7882" evidence="1">
    <location>
        <begin position="1"/>
        <end position="93"/>
    </location>
</feature>
<name>A0A0B2AAZ7_9MICO</name>
<accession>A0A0B2AAZ7</accession>
<reference evidence="2 3" key="1">
    <citation type="submission" date="2014-11" db="EMBL/GenBank/DDBJ databases">
        <title>Genome sequence of Microbacterium mangrovi MUSC 115(T).</title>
        <authorList>
            <person name="Lee L.-H."/>
        </authorList>
    </citation>
    <scope>NUCLEOTIDE SEQUENCE [LARGE SCALE GENOMIC DNA]</scope>
    <source>
        <strain evidence="2 3">MUSC 115</strain>
    </source>
</reference>